<dbReference type="SUPFAM" id="SSF52096">
    <property type="entry name" value="ClpP/crotonase"/>
    <property type="match status" value="1"/>
</dbReference>
<dbReference type="InterPro" id="IPR029045">
    <property type="entry name" value="ClpP/crotonase-like_dom_sf"/>
</dbReference>
<evidence type="ECO:0000313" key="4">
    <source>
        <dbReference type="Proteomes" id="UP000253951"/>
    </source>
</evidence>
<dbReference type="PROSITE" id="PS51257">
    <property type="entry name" value="PROKAR_LIPOPROTEIN"/>
    <property type="match status" value="1"/>
</dbReference>
<dbReference type="Pfam" id="PF03572">
    <property type="entry name" value="Peptidase_S41"/>
    <property type="match status" value="1"/>
</dbReference>
<dbReference type="InterPro" id="IPR005151">
    <property type="entry name" value="Tail-specific_protease"/>
</dbReference>
<feature type="domain" description="Tail specific protease" evidence="2">
    <location>
        <begin position="187"/>
        <end position="410"/>
    </location>
</feature>
<feature type="signal peptide" evidence="1">
    <location>
        <begin position="1"/>
        <end position="20"/>
    </location>
</feature>
<evidence type="ECO:0000313" key="3">
    <source>
        <dbReference type="EMBL" id="AXG75111.1"/>
    </source>
</evidence>
<dbReference type="Gene3D" id="3.30.750.170">
    <property type="match status" value="1"/>
</dbReference>
<dbReference type="OrthoDB" id="7168509at2"/>
<name>A0A345HEV1_9FLAO</name>
<organism evidence="3 4">
    <name type="scientific">Flavobacterium arcticum</name>
    <dbReference type="NCBI Taxonomy" id="1784713"/>
    <lineage>
        <taxon>Bacteria</taxon>
        <taxon>Pseudomonadati</taxon>
        <taxon>Bacteroidota</taxon>
        <taxon>Flavobacteriia</taxon>
        <taxon>Flavobacteriales</taxon>
        <taxon>Flavobacteriaceae</taxon>
        <taxon>Flavobacterium</taxon>
    </lineage>
</organism>
<dbReference type="KEGG" id="fat:DVK85_13075"/>
<accession>A0A345HEV1</accession>
<dbReference type="EMBL" id="CP031188">
    <property type="protein sequence ID" value="AXG75111.1"/>
    <property type="molecule type" value="Genomic_DNA"/>
</dbReference>
<reference evidence="3 4" key="1">
    <citation type="submission" date="2018-07" db="EMBL/GenBank/DDBJ databases">
        <title>Complete genome sequence of Flavobacterium arcticum type strain SM1502T.</title>
        <authorList>
            <person name="Li Y."/>
            <person name="Li D.-D."/>
        </authorList>
    </citation>
    <scope>NUCLEOTIDE SEQUENCE [LARGE SCALE GENOMIC DNA]</scope>
    <source>
        <strain evidence="3 4">SM1502</strain>
    </source>
</reference>
<dbReference type="RefSeq" id="WP_114678869.1">
    <property type="nucleotide sequence ID" value="NZ_CP031188.1"/>
</dbReference>
<dbReference type="PANTHER" id="PTHR32060">
    <property type="entry name" value="TAIL-SPECIFIC PROTEASE"/>
    <property type="match status" value="1"/>
</dbReference>
<protein>
    <submittedName>
        <fullName evidence="3">Peptidase S41</fullName>
    </submittedName>
</protein>
<dbReference type="InterPro" id="IPR036034">
    <property type="entry name" value="PDZ_sf"/>
</dbReference>
<keyword evidence="4" id="KW-1185">Reference proteome</keyword>
<dbReference type="Proteomes" id="UP000253951">
    <property type="component" value="Chromosome"/>
</dbReference>
<dbReference type="GO" id="GO:0006508">
    <property type="term" value="P:proteolysis"/>
    <property type="evidence" value="ECO:0007669"/>
    <property type="project" value="InterPro"/>
</dbReference>
<sequence length="481" mass="53834">MRKITLLLAALMVTSLTFQSCEDMDDKAVPVNDFIWKGLNLYYLWQEQVPELDDDRFSNQAQLNSYLEGFSSPESLFQNLLYEPGTTDRFSVIFPDYRVLENALQGVSTSNGVEFGLVYADESQTSVFGYVRYILPDSDAATKDIQRGDIFYAINGTPLNDGNYQSLLSETTYTLNFADYNDGELTPNGEEVTLTKTEYAENPVYTTNVITEDEHVIGYFMYNGFYSSYDDELNAAFGQLASQGVNELVLDLRYNSGGSVRTATYLASMITGQFNGELFAKEQWNSKLQAYYEDRNPAALVNNFTNKLSNDAAINSLNLNKVYILTTRSTASASELIINCLKPYVDVTVIGDVTTGKNVGSVTLYDSQDFSKNNRSGVHTYAMQPIVLKVVNKNNFGDYEQGINPDIELKEDFGNMGIIGDPNEPLFATAIADITGNGRFSIPDNNNHKLFKDSKSMRRFGTEMYKDDILEGGFNLIKNLQ</sequence>
<dbReference type="GO" id="GO:0008236">
    <property type="term" value="F:serine-type peptidase activity"/>
    <property type="evidence" value="ECO:0007669"/>
    <property type="project" value="InterPro"/>
</dbReference>
<dbReference type="AlphaFoldDB" id="A0A345HEV1"/>
<dbReference type="GO" id="GO:0004175">
    <property type="term" value="F:endopeptidase activity"/>
    <property type="evidence" value="ECO:0007669"/>
    <property type="project" value="TreeGrafter"/>
</dbReference>
<dbReference type="SMART" id="SM00245">
    <property type="entry name" value="TSPc"/>
    <property type="match status" value="1"/>
</dbReference>
<evidence type="ECO:0000259" key="2">
    <source>
        <dbReference type="SMART" id="SM00245"/>
    </source>
</evidence>
<dbReference type="Pfam" id="PF18294">
    <property type="entry name" value="Pept_S41_N"/>
    <property type="match status" value="1"/>
</dbReference>
<dbReference type="InterPro" id="IPR041613">
    <property type="entry name" value="Pept_S41_N"/>
</dbReference>
<dbReference type="PANTHER" id="PTHR32060:SF22">
    <property type="entry name" value="CARBOXYL-TERMINAL-PROCESSING PEPTIDASE 3, CHLOROPLASTIC"/>
    <property type="match status" value="1"/>
</dbReference>
<proteinExistence type="predicted"/>
<keyword evidence="1" id="KW-0732">Signal</keyword>
<evidence type="ECO:0000256" key="1">
    <source>
        <dbReference type="SAM" id="SignalP"/>
    </source>
</evidence>
<dbReference type="SUPFAM" id="SSF50156">
    <property type="entry name" value="PDZ domain-like"/>
    <property type="match status" value="1"/>
</dbReference>
<dbReference type="Gene3D" id="2.30.42.10">
    <property type="match status" value="1"/>
</dbReference>
<dbReference type="Gene3D" id="3.90.226.10">
    <property type="entry name" value="2-enoyl-CoA Hydratase, Chain A, domain 1"/>
    <property type="match status" value="1"/>
</dbReference>
<feature type="chain" id="PRO_5016609418" evidence="1">
    <location>
        <begin position="21"/>
        <end position="481"/>
    </location>
</feature>
<dbReference type="CDD" id="cd07561">
    <property type="entry name" value="Peptidase_S41_CPP_like"/>
    <property type="match status" value="1"/>
</dbReference>
<gene>
    <name evidence="3" type="ORF">DVK85_13075</name>
</gene>